<reference evidence="3 4" key="1">
    <citation type="submission" date="2024-02" db="EMBL/GenBank/DDBJ databases">
        <title>A draft genome for the cacao thread blight pathogen Marasmius crinis-equi.</title>
        <authorList>
            <person name="Cohen S.P."/>
            <person name="Baruah I.K."/>
            <person name="Amoako-Attah I."/>
            <person name="Bukari Y."/>
            <person name="Meinhardt L.W."/>
            <person name="Bailey B.A."/>
        </authorList>
    </citation>
    <scope>NUCLEOTIDE SEQUENCE [LARGE SCALE GENOMIC DNA]</scope>
    <source>
        <strain evidence="3 4">GH-76</strain>
    </source>
</reference>
<evidence type="ECO:0000313" key="4">
    <source>
        <dbReference type="Proteomes" id="UP001465976"/>
    </source>
</evidence>
<dbReference type="Proteomes" id="UP001465976">
    <property type="component" value="Unassembled WGS sequence"/>
</dbReference>
<sequence length="512" mass="54898">MSRASDLEYPRRVVVDDTDPRITYDSGSWNFDASTFDNFGIFGDPYNRTMRGTNSGEAKFSFTFEGEFIQVKGAKDNRKISRPENSTSDDMTRLPKYTCQVDGSNIQTVEYRPFMYDITNNVLCEQSRLSKGKHTLNMTITLGDTNTQTFWLDSLEYAPLENADLSKEVLKVDGSDPSITYHNDTGSWNTDSKLFNGTGVTGASMSFKFNGTSVTLYGFNEGSDKDWDRTSGRYYIDNAGDTTFDIPGSKPLPFNQQNRTDWYNQQVFTSEKVAAGEHEMVITYTGVKTGSNPAAWLLVDYLYVTGGAKDGSLAGGSDGSNSGSSGVGQEKSKTPVGAIAGGVVGGVVVLLAAAGLLFWLWRRKQARGGPRELYPKEGLDPTPFMAGDMVATGHGDTPASSKGALMYPVTNPSSAAPGPSEYPESVYTTGPSGATLLTLSHGGGPSVHGGSSVSAGDASEPGTTSASQNLSDIKSAQSQAVSVQTRQHQDSGIRYSQGPSQIVDVPPTYTPE</sequence>
<feature type="compositionally biased region" description="Polar residues" evidence="1">
    <location>
        <begin position="426"/>
        <end position="438"/>
    </location>
</feature>
<feature type="compositionally biased region" description="Polar residues" evidence="1">
    <location>
        <begin position="461"/>
        <end position="486"/>
    </location>
</feature>
<name>A0ABR3FMV7_9AGAR</name>
<feature type="region of interest" description="Disordered" evidence="1">
    <location>
        <begin position="413"/>
        <end position="512"/>
    </location>
</feature>
<accession>A0ABR3FMV7</accession>
<keyword evidence="4" id="KW-1185">Reference proteome</keyword>
<feature type="compositionally biased region" description="Low complexity" evidence="1">
    <location>
        <begin position="319"/>
        <end position="328"/>
    </location>
</feature>
<feature type="region of interest" description="Disordered" evidence="1">
    <location>
        <begin position="313"/>
        <end position="332"/>
    </location>
</feature>
<dbReference type="EMBL" id="JBAHYK010000212">
    <property type="protein sequence ID" value="KAL0576606.1"/>
    <property type="molecule type" value="Genomic_DNA"/>
</dbReference>
<dbReference type="Gene3D" id="1.20.5.510">
    <property type="entry name" value="Single helix bin"/>
    <property type="match status" value="1"/>
</dbReference>
<gene>
    <name evidence="3" type="ORF">V5O48_005364</name>
</gene>
<protein>
    <submittedName>
        <fullName evidence="3">Uncharacterized protein</fullName>
    </submittedName>
</protein>
<keyword evidence="2" id="KW-0472">Membrane</keyword>
<proteinExistence type="predicted"/>
<comment type="caution">
    <text evidence="3">The sequence shown here is derived from an EMBL/GenBank/DDBJ whole genome shotgun (WGS) entry which is preliminary data.</text>
</comment>
<feature type="compositionally biased region" description="Low complexity" evidence="1">
    <location>
        <begin position="448"/>
        <end position="459"/>
    </location>
</feature>
<evidence type="ECO:0000256" key="2">
    <source>
        <dbReference type="SAM" id="Phobius"/>
    </source>
</evidence>
<keyword evidence="2" id="KW-1133">Transmembrane helix</keyword>
<dbReference type="Gene3D" id="2.60.120.260">
    <property type="entry name" value="Galactose-binding domain-like"/>
    <property type="match status" value="2"/>
</dbReference>
<keyword evidence="2" id="KW-0812">Transmembrane</keyword>
<evidence type="ECO:0000313" key="3">
    <source>
        <dbReference type="EMBL" id="KAL0576606.1"/>
    </source>
</evidence>
<organism evidence="3 4">
    <name type="scientific">Marasmius crinis-equi</name>
    <dbReference type="NCBI Taxonomy" id="585013"/>
    <lineage>
        <taxon>Eukaryota</taxon>
        <taxon>Fungi</taxon>
        <taxon>Dikarya</taxon>
        <taxon>Basidiomycota</taxon>
        <taxon>Agaricomycotina</taxon>
        <taxon>Agaricomycetes</taxon>
        <taxon>Agaricomycetidae</taxon>
        <taxon>Agaricales</taxon>
        <taxon>Marasmiineae</taxon>
        <taxon>Marasmiaceae</taxon>
        <taxon>Marasmius</taxon>
    </lineage>
</organism>
<feature type="transmembrane region" description="Helical" evidence="2">
    <location>
        <begin position="339"/>
        <end position="361"/>
    </location>
</feature>
<evidence type="ECO:0000256" key="1">
    <source>
        <dbReference type="SAM" id="MobiDB-lite"/>
    </source>
</evidence>